<sequence>MEPTIGLPTDTSYPVPRTSPGIQGFCVAYPLRRHHFEDRANEGSSQCRADWETYIGPTERWGCGNPWEGHFAAVVLPFCRPDRIAIISYIFEYSIGLDEAEYRTVRSITGTKQIQSKMLLELLSIDPRCGQVVRDAWKTMINTTAKQDKTRAFGSLEAYSRRFVDTLMRFGMDILLTPEEEELVAPIVKPCYAALGLANDYFSFDVEWEEFQNEEADKRTMTNAVWLFMQWHQIDQDAAKRLVRQVTNKYEQEYQQRVNVFISGEGKENVKLQEYLVALGYQIPGNVSWSLRCPRYHPSVCGEASAILQNSSGDLHNSTQRQSISAESVSSQSSVWSGASDSSPRSSISSAPSIDVARKPTQHLMGPAEYISSLPSKGVREAFIDGLNVWLGLPDSQVNVLKSIAKTLHNASLMLDDIEDSSPLRRGQPATHTVFGQGPTINSANFLLIEAMDQVRQLEDPRCLEIFVEEMRNLFIGQSHDLYWTQQDECPTEEEYMEMIRQKTGGLFRLLARLMMQKAPAQKNRTISLGPLINLLGEYFQIRDDYKNLTEEYTGQKGFCEDLDEGKFSFPLIHALKSHPDDQELHEILQRARESGGLDVPSKQSVLDHFHQSGSMVYTKQTLRGLMEEIRDQITQVEKEAGSSNWVLRLLVHRLEV</sequence>
<evidence type="ECO:0000313" key="11">
    <source>
        <dbReference type="EMBL" id="RAK95857.1"/>
    </source>
</evidence>
<evidence type="ECO:0000256" key="7">
    <source>
        <dbReference type="ARBA" id="ARBA00023268"/>
    </source>
</evidence>
<evidence type="ECO:0000256" key="6">
    <source>
        <dbReference type="ARBA" id="ARBA00023239"/>
    </source>
</evidence>
<dbReference type="SFLD" id="SFLDS00005">
    <property type="entry name" value="Isoprenoid_Synthase_Type_I"/>
    <property type="match status" value="1"/>
</dbReference>
<accession>A0A395GM03</accession>
<keyword evidence="3" id="KW-0479">Metal-binding</keyword>
<dbReference type="Gene3D" id="1.10.600.10">
    <property type="entry name" value="Farnesyl Diphosphate Synthase"/>
    <property type="match status" value="2"/>
</dbReference>
<comment type="similarity">
    <text evidence="8">In the C-terminal section; belongs to the FPP/GGPP synthase family.</text>
</comment>
<dbReference type="CDD" id="cd00685">
    <property type="entry name" value="Trans_IPPS_HT"/>
    <property type="match status" value="1"/>
</dbReference>
<feature type="region of interest" description="Disordered" evidence="10">
    <location>
        <begin position="334"/>
        <end position="353"/>
    </location>
</feature>
<evidence type="ECO:0000256" key="8">
    <source>
        <dbReference type="ARBA" id="ARBA00038363"/>
    </source>
</evidence>
<dbReference type="STRING" id="1448316.A0A395GM03"/>
<dbReference type="GeneID" id="37223117"/>
<dbReference type="InterPro" id="IPR008949">
    <property type="entry name" value="Isoprenoid_synthase_dom_sf"/>
</dbReference>
<evidence type="ECO:0000256" key="9">
    <source>
        <dbReference type="ARBA" id="ARBA00038372"/>
    </source>
</evidence>
<evidence type="ECO:0000256" key="1">
    <source>
        <dbReference type="ARBA" id="ARBA00004721"/>
    </source>
</evidence>
<organism evidence="11 12">
    <name type="scientific">Aspergillus ibericus CBS 121593</name>
    <dbReference type="NCBI Taxonomy" id="1448316"/>
    <lineage>
        <taxon>Eukaryota</taxon>
        <taxon>Fungi</taxon>
        <taxon>Dikarya</taxon>
        <taxon>Ascomycota</taxon>
        <taxon>Pezizomycotina</taxon>
        <taxon>Eurotiomycetes</taxon>
        <taxon>Eurotiomycetidae</taxon>
        <taxon>Eurotiales</taxon>
        <taxon>Aspergillaceae</taxon>
        <taxon>Aspergillus</taxon>
        <taxon>Aspergillus subgen. Circumdati</taxon>
    </lineage>
</organism>
<keyword evidence="6" id="KW-0456">Lyase</keyword>
<evidence type="ECO:0000256" key="10">
    <source>
        <dbReference type="SAM" id="MobiDB-lite"/>
    </source>
</evidence>
<protein>
    <submittedName>
        <fullName evidence="11">Terpenoid synthase</fullName>
    </submittedName>
</protein>
<evidence type="ECO:0000256" key="2">
    <source>
        <dbReference type="ARBA" id="ARBA00022679"/>
    </source>
</evidence>
<evidence type="ECO:0000313" key="12">
    <source>
        <dbReference type="Proteomes" id="UP000249402"/>
    </source>
</evidence>
<dbReference type="PROSITE" id="PS00444">
    <property type="entry name" value="POLYPRENYL_SYNTHASE_2"/>
    <property type="match status" value="1"/>
</dbReference>
<dbReference type="EMBL" id="KZ824484">
    <property type="protein sequence ID" value="RAK95857.1"/>
    <property type="molecule type" value="Genomic_DNA"/>
</dbReference>
<dbReference type="Pfam" id="PF00348">
    <property type="entry name" value="polyprenyl_synt"/>
    <property type="match status" value="1"/>
</dbReference>
<keyword evidence="7" id="KW-0511">Multifunctional enzyme</keyword>
<dbReference type="Pfam" id="PF19086">
    <property type="entry name" value="Terpene_syn_C_2"/>
    <property type="match status" value="1"/>
</dbReference>
<dbReference type="PANTHER" id="PTHR12001">
    <property type="entry name" value="GERANYLGERANYL PYROPHOSPHATE SYNTHASE"/>
    <property type="match status" value="1"/>
</dbReference>
<dbReference type="AlphaFoldDB" id="A0A395GM03"/>
<dbReference type="VEuPathDB" id="FungiDB:BO80DRAFT_418154"/>
<comment type="similarity">
    <text evidence="9">In the N-terminal section; belongs to the terpene synthase family.</text>
</comment>
<dbReference type="GO" id="GO:0016829">
    <property type="term" value="F:lyase activity"/>
    <property type="evidence" value="ECO:0007669"/>
    <property type="project" value="UniProtKB-KW"/>
</dbReference>
<dbReference type="PANTHER" id="PTHR12001:SF72">
    <property type="entry name" value="THIJ_PFPI FAMILY PROTEIN (AFU_ORTHOLOGUE AFUA_3G01210)-RELATED"/>
    <property type="match status" value="1"/>
</dbReference>
<dbReference type="InterPro" id="IPR033749">
    <property type="entry name" value="Polyprenyl_synt_CS"/>
</dbReference>
<keyword evidence="5" id="KW-0414">Isoprene biosynthesis</keyword>
<dbReference type="InterPro" id="IPR000092">
    <property type="entry name" value="Polyprenyl_synt"/>
</dbReference>
<dbReference type="PROSITE" id="PS00723">
    <property type="entry name" value="POLYPRENYL_SYNTHASE_1"/>
    <property type="match status" value="1"/>
</dbReference>
<keyword evidence="2" id="KW-0808">Transferase</keyword>
<dbReference type="GO" id="GO:0004659">
    <property type="term" value="F:prenyltransferase activity"/>
    <property type="evidence" value="ECO:0007669"/>
    <property type="project" value="InterPro"/>
</dbReference>
<dbReference type="GO" id="GO:0046872">
    <property type="term" value="F:metal ion binding"/>
    <property type="evidence" value="ECO:0007669"/>
    <property type="project" value="UniProtKB-KW"/>
</dbReference>
<evidence type="ECO:0000256" key="5">
    <source>
        <dbReference type="ARBA" id="ARBA00023229"/>
    </source>
</evidence>
<keyword evidence="12" id="KW-1185">Reference proteome</keyword>
<evidence type="ECO:0000256" key="4">
    <source>
        <dbReference type="ARBA" id="ARBA00022842"/>
    </source>
</evidence>
<dbReference type="Proteomes" id="UP000249402">
    <property type="component" value="Unassembled WGS sequence"/>
</dbReference>
<dbReference type="SUPFAM" id="SSF48576">
    <property type="entry name" value="Terpenoid synthases"/>
    <property type="match status" value="2"/>
</dbReference>
<gene>
    <name evidence="11" type="ORF">BO80DRAFT_418154</name>
</gene>
<dbReference type="GO" id="GO:0043386">
    <property type="term" value="P:mycotoxin biosynthetic process"/>
    <property type="evidence" value="ECO:0007669"/>
    <property type="project" value="UniProtKB-ARBA"/>
</dbReference>
<comment type="pathway">
    <text evidence="1">Secondary metabolite biosynthesis; terpenoid biosynthesis.</text>
</comment>
<evidence type="ECO:0000256" key="3">
    <source>
        <dbReference type="ARBA" id="ARBA00022723"/>
    </source>
</evidence>
<dbReference type="OrthoDB" id="6921389at2759"/>
<dbReference type="GO" id="GO:0046165">
    <property type="term" value="P:alcohol biosynthetic process"/>
    <property type="evidence" value="ECO:0007669"/>
    <property type="project" value="UniProtKB-ARBA"/>
</dbReference>
<reference evidence="11 12" key="1">
    <citation type="submission" date="2018-02" db="EMBL/GenBank/DDBJ databases">
        <title>The genomes of Aspergillus section Nigri reveals drivers in fungal speciation.</title>
        <authorList>
            <consortium name="DOE Joint Genome Institute"/>
            <person name="Vesth T.C."/>
            <person name="Nybo J."/>
            <person name="Theobald S."/>
            <person name="Brandl J."/>
            <person name="Frisvad J.C."/>
            <person name="Nielsen K.F."/>
            <person name="Lyhne E.K."/>
            <person name="Kogle M.E."/>
            <person name="Kuo A."/>
            <person name="Riley R."/>
            <person name="Clum A."/>
            <person name="Nolan M."/>
            <person name="Lipzen A."/>
            <person name="Salamov A."/>
            <person name="Henrissat B."/>
            <person name="Wiebenga A."/>
            <person name="De vries R.P."/>
            <person name="Grigoriev I.V."/>
            <person name="Mortensen U.H."/>
            <person name="Andersen M.R."/>
            <person name="Baker S.E."/>
        </authorList>
    </citation>
    <scope>NUCLEOTIDE SEQUENCE [LARGE SCALE GENOMIC DNA]</scope>
    <source>
        <strain evidence="11 12">CBS 121593</strain>
    </source>
</reference>
<name>A0A395GM03_9EURO</name>
<dbReference type="GO" id="GO:0008299">
    <property type="term" value="P:isoprenoid biosynthetic process"/>
    <property type="evidence" value="ECO:0007669"/>
    <property type="project" value="UniProtKB-KW"/>
</dbReference>
<keyword evidence="4" id="KW-0460">Magnesium</keyword>
<proteinExistence type="inferred from homology"/>
<dbReference type="RefSeq" id="XP_025570185.1">
    <property type="nucleotide sequence ID" value="XM_025718252.1"/>
</dbReference>